<feature type="transmembrane region" description="Helical" evidence="1">
    <location>
        <begin position="71"/>
        <end position="87"/>
    </location>
</feature>
<feature type="transmembrane region" description="Helical" evidence="1">
    <location>
        <begin position="277"/>
        <end position="301"/>
    </location>
</feature>
<keyword evidence="1" id="KW-1133">Transmembrane helix</keyword>
<gene>
    <name evidence="3" type="ORF">JY572_35700</name>
</gene>
<protein>
    <submittedName>
        <fullName evidence="3">DUF4401 domain-containing protein</fullName>
    </submittedName>
</protein>
<feature type="transmembrane region" description="Helical" evidence="1">
    <location>
        <begin position="308"/>
        <end position="327"/>
    </location>
</feature>
<feature type="transmembrane region" description="Helical" evidence="1">
    <location>
        <begin position="199"/>
        <end position="216"/>
    </location>
</feature>
<dbReference type="InterPro" id="IPR025513">
    <property type="entry name" value="DUF4401"/>
</dbReference>
<evidence type="ECO:0000259" key="2">
    <source>
        <dbReference type="Pfam" id="PF14351"/>
    </source>
</evidence>
<keyword evidence="1" id="KW-0812">Transmembrane</keyword>
<feature type="transmembrane region" description="Helical" evidence="1">
    <location>
        <begin position="160"/>
        <end position="187"/>
    </location>
</feature>
<feature type="transmembrane region" description="Helical" evidence="1">
    <location>
        <begin position="99"/>
        <end position="118"/>
    </location>
</feature>
<evidence type="ECO:0000313" key="3">
    <source>
        <dbReference type="EMBL" id="QSQ13626.1"/>
    </source>
</evidence>
<accession>A0ABX7N587</accession>
<keyword evidence="1" id="KW-0472">Membrane</keyword>
<dbReference type="EMBL" id="CP071091">
    <property type="protein sequence ID" value="QSQ13626.1"/>
    <property type="molecule type" value="Genomic_DNA"/>
</dbReference>
<feature type="transmembrane region" description="Helical" evidence="1">
    <location>
        <begin position="130"/>
        <end position="148"/>
    </location>
</feature>
<evidence type="ECO:0000256" key="1">
    <source>
        <dbReference type="SAM" id="Phobius"/>
    </source>
</evidence>
<feature type="transmembrane region" description="Helical" evidence="1">
    <location>
        <begin position="333"/>
        <end position="354"/>
    </location>
</feature>
<proteinExistence type="predicted"/>
<reference evidence="3 4" key="1">
    <citation type="submission" date="2021-02" db="EMBL/GenBank/DDBJ databases">
        <title>De Novo genome assembly of isolated myxobacteria.</title>
        <authorList>
            <person name="Stevens D.C."/>
        </authorList>
    </citation>
    <scope>NUCLEOTIDE SEQUENCE [LARGE SCALE GENOMIC DNA]</scope>
    <source>
        <strain evidence="3 4">SCHIC003</strain>
    </source>
</reference>
<dbReference type="Pfam" id="PF14351">
    <property type="entry name" value="DUF4401"/>
    <property type="match status" value="1"/>
</dbReference>
<keyword evidence="4" id="KW-1185">Reference proteome</keyword>
<sequence>MSLRPSLREVFQGLQLDEVSESRARTSLEALQRTSTASPWYVKAFAGAGAWISAAFVLSFFGCVGVMENEVIFIAVGLFASICATLLRRLATGAFVDQLTLALALAGVGMVTAGVGMTSEDVETTAVANLLLSAGLLVAFPDSIFRFIATLNVVGASLVLLWSGLGVLGVDIGVFVCAAVAQFLLIFQPRLAVSRVGEIADSVTLGLSACVPLLLLGRSTMSAMDSLVGLGFDTHIVAPPISVLTLGLTALTLYTAWHTMKELDLEPASSTGAGVFVALTLMALLTPHTPSVIASVGLLLSGFLRRNSLLLGIAVAFLLVSGSWYYYDLGLSLLAKSGALVGSGAILLALRWFLSQREPRTAVEAR</sequence>
<organism evidence="3 4">
    <name type="scientific">Myxococcus landrumensis</name>
    <dbReference type="NCBI Taxonomy" id="2813577"/>
    <lineage>
        <taxon>Bacteria</taxon>
        <taxon>Pseudomonadati</taxon>
        <taxon>Myxococcota</taxon>
        <taxon>Myxococcia</taxon>
        <taxon>Myxococcales</taxon>
        <taxon>Cystobacterineae</taxon>
        <taxon>Myxococcaceae</taxon>
        <taxon>Myxococcus</taxon>
    </lineage>
</organism>
<name>A0ABX7N587_9BACT</name>
<feature type="transmembrane region" description="Helical" evidence="1">
    <location>
        <begin position="236"/>
        <end position="257"/>
    </location>
</feature>
<dbReference type="RefSeq" id="WP_206715438.1">
    <property type="nucleotide sequence ID" value="NZ_CP071091.1"/>
</dbReference>
<feature type="transmembrane region" description="Helical" evidence="1">
    <location>
        <begin position="40"/>
        <end position="59"/>
    </location>
</feature>
<dbReference type="Proteomes" id="UP000663090">
    <property type="component" value="Chromosome"/>
</dbReference>
<evidence type="ECO:0000313" key="4">
    <source>
        <dbReference type="Proteomes" id="UP000663090"/>
    </source>
</evidence>
<feature type="domain" description="DUF4401" evidence="2">
    <location>
        <begin position="39"/>
        <end position="356"/>
    </location>
</feature>